<comment type="caution">
    <text evidence="2">The sequence shown here is derived from an EMBL/GenBank/DDBJ whole genome shotgun (WGS) entry which is preliminary data.</text>
</comment>
<accession>A0A916Z5F5</accession>
<evidence type="ECO:0000313" key="2">
    <source>
        <dbReference type="EMBL" id="GGD77660.1"/>
    </source>
</evidence>
<dbReference type="EMBL" id="BMIP01000007">
    <property type="protein sequence ID" value="GGD77660.1"/>
    <property type="molecule type" value="Genomic_DNA"/>
</dbReference>
<dbReference type="AlphaFoldDB" id="A0A916Z5F5"/>
<reference evidence="2" key="2">
    <citation type="submission" date="2020-09" db="EMBL/GenBank/DDBJ databases">
        <authorList>
            <person name="Sun Q."/>
            <person name="Zhou Y."/>
        </authorList>
    </citation>
    <scope>NUCLEOTIDE SEQUENCE</scope>
    <source>
        <strain evidence="2">CGMCC 1.15360</strain>
    </source>
</reference>
<name>A0A916Z5F5_9SPHN</name>
<keyword evidence="3" id="KW-1185">Reference proteome</keyword>
<dbReference type="CDD" id="cd01918">
    <property type="entry name" value="HprK_C"/>
    <property type="match status" value="1"/>
</dbReference>
<evidence type="ECO:0000259" key="1">
    <source>
        <dbReference type="Pfam" id="PF07475"/>
    </source>
</evidence>
<dbReference type="OrthoDB" id="8326226at2"/>
<dbReference type="GO" id="GO:0006109">
    <property type="term" value="P:regulation of carbohydrate metabolic process"/>
    <property type="evidence" value="ECO:0007669"/>
    <property type="project" value="InterPro"/>
</dbReference>
<dbReference type="GO" id="GO:0005524">
    <property type="term" value="F:ATP binding"/>
    <property type="evidence" value="ECO:0007669"/>
    <property type="project" value="InterPro"/>
</dbReference>
<dbReference type="InterPro" id="IPR011104">
    <property type="entry name" value="Hpr_kin/Pase_C"/>
</dbReference>
<dbReference type="Gene3D" id="3.40.50.300">
    <property type="entry name" value="P-loop containing nucleotide triphosphate hydrolases"/>
    <property type="match status" value="1"/>
</dbReference>
<gene>
    <name evidence="2" type="ORF">GCM10010990_29250</name>
</gene>
<dbReference type="GO" id="GO:0000155">
    <property type="term" value="F:phosphorelay sensor kinase activity"/>
    <property type="evidence" value="ECO:0007669"/>
    <property type="project" value="InterPro"/>
</dbReference>
<proteinExistence type="predicted"/>
<evidence type="ECO:0000313" key="3">
    <source>
        <dbReference type="Proteomes" id="UP000612349"/>
    </source>
</evidence>
<organism evidence="2 3">
    <name type="scientific">Croceicoccus mobilis</name>
    <dbReference type="NCBI Taxonomy" id="1703339"/>
    <lineage>
        <taxon>Bacteria</taxon>
        <taxon>Pseudomonadati</taxon>
        <taxon>Pseudomonadota</taxon>
        <taxon>Alphaproteobacteria</taxon>
        <taxon>Sphingomonadales</taxon>
        <taxon>Erythrobacteraceae</taxon>
        <taxon>Croceicoccus</taxon>
    </lineage>
</organism>
<sequence length="149" mass="15478">MSGAPCEAKAMQATVVAVNGRGVLITGEPGVGKTSLALALIDRGAQLVGDDGVMVAARDGAPFAWPHPNTAGMIEIRNVGIVHIDAVPAPIALSIELTRDAPRHVEGPAVRKIADIPVPTLTMWPDSPVLALRVEWALRMHGASESRGA</sequence>
<dbReference type="InterPro" id="IPR027417">
    <property type="entry name" value="P-loop_NTPase"/>
</dbReference>
<dbReference type="SUPFAM" id="SSF53795">
    <property type="entry name" value="PEP carboxykinase-like"/>
    <property type="match status" value="1"/>
</dbReference>
<dbReference type="Proteomes" id="UP000612349">
    <property type="component" value="Unassembled WGS sequence"/>
</dbReference>
<reference evidence="2" key="1">
    <citation type="journal article" date="2014" name="Int. J. Syst. Evol. Microbiol.">
        <title>Complete genome sequence of Corynebacterium casei LMG S-19264T (=DSM 44701T), isolated from a smear-ripened cheese.</title>
        <authorList>
            <consortium name="US DOE Joint Genome Institute (JGI-PGF)"/>
            <person name="Walter F."/>
            <person name="Albersmeier A."/>
            <person name="Kalinowski J."/>
            <person name="Ruckert C."/>
        </authorList>
    </citation>
    <scope>NUCLEOTIDE SEQUENCE</scope>
    <source>
        <strain evidence="2">CGMCC 1.15360</strain>
    </source>
</reference>
<feature type="domain" description="HPr kinase/phosphorylase C-terminal" evidence="1">
    <location>
        <begin position="8"/>
        <end position="86"/>
    </location>
</feature>
<protein>
    <recommendedName>
        <fullName evidence="1">HPr kinase/phosphorylase C-terminal domain-containing protein</fullName>
    </recommendedName>
</protein>
<dbReference type="Pfam" id="PF07475">
    <property type="entry name" value="Hpr_kinase_C"/>
    <property type="match status" value="1"/>
</dbReference>